<feature type="region of interest" description="Disordered" evidence="1">
    <location>
        <begin position="322"/>
        <end position="357"/>
    </location>
</feature>
<feature type="compositionally biased region" description="Polar residues" evidence="1">
    <location>
        <begin position="343"/>
        <end position="357"/>
    </location>
</feature>
<feature type="compositionally biased region" description="Basic and acidic residues" evidence="1">
    <location>
        <begin position="322"/>
        <end position="339"/>
    </location>
</feature>
<gene>
    <name evidence="2" type="ORF">HYDPIDRAFT_33273</name>
</gene>
<dbReference type="AlphaFoldDB" id="A0A0C9VNT7"/>
<dbReference type="OrthoDB" id="2634326at2759"/>
<name>A0A0C9VNT7_9AGAM</name>
<proteinExistence type="predicted"/>
<sequence length="475" mass="53519">MFIFINLTLATSIHQKQALRHFASAAIRLQVLALILLYIPHQFTRFIILNRSLPVMSTACSSSIHYTIRQRRNGGYAGFDASDANVLYHETPWWPQMIDVQYPWSVTVPCLGIFTLTQPLHWAFFTPKYEDFTPIPNSNLAIGFLVQDKLAKLQILFNFILKCNLLCRAHACASTTFNVSLSPGTILSHRLQSFSEARWSAMLSWTISSTSSVLKPTLPYPDINQFWIGGFTTKPHIADKMFAAGVPVWLVRCDELVPPTSITVCHFENKAEQPSIMLSHFVDPQNQFAKPFSLYWRGPSGTAQQVKVRKYNFIQDLKTFQDTRESEAGPAKSHGDKRGRQSKPYQQSSWKVATTDANPAGRECNKWVDTDVSKMPPCIESWSSALSRARHDNTMLKDPRMPSGYRFPEPALFAHILLANSLKWYLANWVVLRPFWLGQVTSNPVGQSLGPKLWHAFLNSSPGDAAPGPSTEGLT</sequence>
<accession>A0A0C9VNT7</accession>
<evidence type="ECO:0000313" key="2">
    <source>
        <dbReference type="EMBL" id="KIJ59335.1"/>
    </source>
</evidence>
<evidence type="ECO:0000256" key="1">
    <source>
        <dbReference type="SAM" id="MobiDB-lite"/>
    </source>
</evidence>
<organism evidence="2 3">
    <name type="scientific">Hydnomerulius pinastri MD-312</name>
    <dbReference type="NCBI Taxonomy" id="994086"/>
    <lineage>
        <taxon>Eukaryota</taxon>
        <taxon>Fungi</taxon>
        <taxon>Dikarya</taxon>
        <taxon>Basidiomycota</taxon>
        <taxon>Agaricomycotina</taxon>
        <taxon>Agaricomycetes</taxon>
        <taxon>Agaricomycetidae</taxon>
        <taxon>Boletales</taxon>
        <taxon>Boletales incertae sedis</taxon>
        <taxon>Leucogyrophana</taxon>
    </lineage>
</organism>
<dbReference type="Proteomes" id="UP000053820">
    <property type="component" value="Unassembled WGS sequence"/>
</dbReference>
<reference evidence="2 3" key="1">
    <citation type="submission" date="2014-04" db="EMBL/GenBank/DDBJ databases">
        <title>Evolutionary Origins and Diversification of the Mycorrhizal Mutualists.</title>
        <authorList>
            <consortium name="DOE Joint Genome Institute"/>
            <consortium name="Mycorrhizal Genomics Consortium"/>
            <person name="Kohler A."/>
            <person name="Kuo A."/>
            <person name="Nagy L.G."/>
            <person name="Floudas D."/>
            <person name="Copeland A."/>
            <person name="Barry K.W."/>
            <person name="Cichocki N."/>
            <person name="Veneault-Fourrey C."/>
            <person name="LaButti K."/>
            <person name="Lindquist E.A."/>
            <person name="Lipzen A."/>
            <person name="Lundell T."/>
            <person name="Morin E."/>
            <person name="Murat C."/>
            <person name="Riley R."/>
            <person name="Ohm R."/>
            <person name="Sun H."/>
            <person name="Tunlid A."/>
            <person name="Henrissat B."/>
            <person name="Grigoriev I.V."/>
            <person name="Hibbett D.S."/>
            <person name="Martin F."/>
        </authorList>
    </citation>
    <scope>NUCLEOTIDE SEQUENCE [LARGE SCALE GENOMIC DNA]</scope>
    <source>
        <strain evidence="2 3">MD-312</strain>
    </source>
</reference>
<keyword evidence="3" id="KW-1185">Reference proteome</keyword>
<dbReference type="EMBL" id="KN839890">
    <property type="protein sequence ID" value="KIJ59335.1"/>
    <property type="molecule type" value="Genomic_DNA"/>
</dbReference>
<evidence type="ECO:0000313" key="3">
    <source>
        <dbReference type="Proteomes" id="UP000053820"/>
    </source>
</evidence>
<dbReference type="HOGENOM" id="CLU_016057_1_0_1"/>
<protein>
    <submittedName>
        <fullName evidence="2">Uncharacterized protein</fullName>
    </submittedName>
</protein>